<keyword evidence="9" id="KW-1185">Reference proteome</keyword>
<gene>
    <name evidence="8" type="ORF">H0H81_004568</name>
</gene>
<dbReference type="OrthoDB" id="3356781at2759"/>
<dbReference type="GO" id="GO:0019843">
    <property type="term" value="F:rRNA binding"/>
    <property type="evidence" value="ECO:0007669"/>
    <property type="project" value="UniProtKB-KW"/>
</dbReference>
<dbReference type="SUPFAM" id="SSF55174">
    <property type="entry name" value="Alpha-L RNA-binding motif"/>
    <property type="match status" value="1"/>
</dbReference>
<keyword evidence="5" id="KW-0687">Ribonucleoprotein</keyword>
<name>A0A9P7KJZ5_9AGAR</name>
<keyword evidence="2 6" id="KW-0699">rRNA-binding</keyword>
<dbReference type="PANTHER" id="PTHR11831:SF4">
    <property type="entry name" value="SMALL RIBOSOMAL SUBUNIT PROTEIN US4M"/>
    <property type="match status" value="1"/>
</dbReference>
<dbReference type="PROSITE" id="PS50889">
    <property type="entry name" value="S4"/>
    <property type="match status" value="1"/>
</dbReference>
<comment type="similarity">
    <text evidence="1">Belongs to the universal ribosomal protein uS4 family.</text>
</comment>
<dbReference type="SMART" id="SM00363">
    <property type="entry name" value="S4"/>
    <property type="match status" value="1"/>
</dbReference>
<evidence type="ECO:0000256" key="3">
    <source>
        <dbReference type="ARBA" id="ARBA00022884"/>
    </source>
</evidence>
<dbReference type="InterPro" id="IPR002942">
    <property type="entry name" value="S4_RNA-bd"/>
</dbReference>
<evidence type="ECO:0000256" key="2">
    <source>
        <dbReference type="ARBA" id="ARBA00022730"/>
    </source>
</evidence>
<dbReference type="GO" id="GO:0042274">
    <property type="term" value="P:ribosomal small subunit biogenesis"/>
    <property type="evidence" value="ECO:0007669"/>
    <property type="project" value="TreeGrafter"/>
</dbReference>
<evidence type="ECO:0000256" key="1">
    <source>
        <dbReference type="ARBA" id="ARBA00007465"/>
    </source>
</evidence>
<organism evidence="8 9">
    <name type="scientific">Sphagnurus paluster</name>
    <dbReference type="NCBI Taxonomy" id="117069"/>
    <lineage>
        <taxon>Eukaryota</taxon>
        <taxon>Fungi</taxon>
        <taxon>Dikarya</taxon>
        <taxon>Basidiomycota</taxon>
        <taxon>Agaricomycotina</taxon>
        <taxon>Agaricomycetes</taxon>
        <taxon>Agaricomycetidae</taxon>
        <taxon>Agaricales</taxon>
        <taxon>Tricholomatineae</taxon>
        <taxon>Lyophyllaceae</taxon>
        <taxon>Sphagnurus</taxon>
    </lineage>
</organism>
<keyword evidence="3 6" id="KW-0694">RNA-binding</keyword>
<evidence type="ECO:0000313" key="8">
    <source>
        <dbReference type="EMBL" id="KAG5652559.1"/>
    </source>
</evidence>
<dbReference type="Gene3D" id="3.10.290.10">
    <property type="entry name" value="RNA-binding S4 domain"/>
    <property type="match status" value="1"/>
</dbReference>
<evidence type="ECO:0000256" key="4">
    <source>
        <dbReference type="ARBA" id="ARBA00022980"/>
    </source>
</evidence>
<evidence type="ECO:0000259" key="7">
    <source>
        <dbReference type="SMART" id="SM00363"/>
    </source>
</evidence>
<evidence type="ECO:0000256" key="5">
    <source>
        <dbReference type="ARBA" id="ARBA00023274"/>
    </source>
</evidence>
<dbReference type="PANTHER" id="PTHR11831">
    <property type="entry name" value="30S 40S RIBOSOMAL PROTEIN"/>
    <property type="match status" value="1"/>
</dbReference>
<dbReference type="GO" id="GO:0003735">
    <property type="term" value="F:structural constituent of ribosome"/>
    <property type="evidence" value="ECO:0007669"/>
    <property type="project" value="TreeGrafter"/>
</dbReference>
<feature type="domain" description="RNA-binding S4" evidence="7">
    <location>
        <begin position="132"/>
        <end position="195"/>
    </location>
</feature>
<protein>
    <recommendedName>
        <fullName evidence="7">RNA-binding S4 domain-containing protein</fullName>
    </recommendedName>
</protein>
<dbReference type="Proteomes" id="UP000717328">
    <property type="component" value="Unassembled WGS sequence"/>
</dbReference>
<reference evidence="8" key="2">
    <citation type="submission" date="2021-10" db="EMBL/GenBank/DDBJ databases">
        <title>Phylogenomics reveals ancestral predisposition of the termite-cultivated fungus Termitomyces towards a domesticated lifestyle.</title>
        <authorList>
            <person name="Auxier B."/>
            <person name="Grum-Grzhimaylo A."/>
            <person name="Cardenas M.E."/>
            <person name="Lodge J.D."/>
            <person name="Laessoe T."/>
            <person name="Pedersen O."/>
            <person name="Smith M.E."/>
            <person name="Kuyper T.W."/>
            <person name="Franco-Molano E.A."/>
            <person name="Baroni T.J."/>
            <person name="Aanen D.K."/>
        </authorList>
    </citation>
    <scope>NUCLEOTIDE SEQUENCE</scope>
    <source>
        <strain evidence="8">D49</strain>
    </source>
</reference>
<reference evidence="8" key="1">
    <citation type="submission" date="2021-02" db="EMBL/GenBank/DDBJ databases">
        <authorList>
            <person name="Nieuwenhuis M."/>
            <person name="Van De Peppel L.J.J."/>
        </authorList>
    </citation>
    <scope>NUCLEOTIDE SEQUENCE</scope>
    <source>
        <strain evidence="8">D49</strain>
    </source>
</reference>
<accession>A0A9P7KJZ5</accession>
<dbReference type="PROSITE" id="PS00632">
    <property type="entry name" value="RIBOSOMAL_S4"/>
    <property type="match status" value="1"/>
</dbReference>
<dbReference type="InterPro" id="IPR018079">
    <property type="entry name" value="Ribosomal_uS4_CS"/>
</dbReference>
<dbReference type="InterPro" id="IPR036986">
    <property type="entry name" value="S4_RNA-bd_sf"/>
</dbReference>
<dbReference type="CDD" id="cd00165">
    <property type="entry name" value="S4"/>
    <property type="match status" value="1"/>
</dbReference>
<dbReference type="AlphaFoldDB" id="A0A9P7KJZ5"/>
<evidence type="ECO:0000256" key="6">
    <source>
        <dbReference type="PROSITE-ProRule" id="PRU00182"/>
    </source>
</evidence>
<dbReference type="InterPro" id="IPR022801">
    <property type="entry name" value="Ribosomal_uS4"/>
</dbReference>
<evidence type="ECO:0000313" key="9">
    <source>
        <dbReference type="Proteomes" id="UP000717328"/>
    </source>
</evidence>
<comment type="caution">
    <text evidence="8">The sequence shown here is derived from an EMBL/GenBank/DDBJ whole genome shotgun (WGS) entry which is preliminary data.</text>
</comment>
<dbReference type="GO" id="GO:0005763">
    <property type="term" value="C:mitochondrial small ribosomal subunit"/>
    <property type="evidence" value="ECO:0007669"/>
    <property type="project" value="TreeGrafter"/>
</dbReference>
<proteinExistence type="inferred from homology"/>
<sequence>MRDAGVFSIKRALPRMSWTPKNLFNLYARTAGPKRREITFKSANSTLFQQRWKSKAVVRAYHGDFINEKIFKRWYLPETLPDVRPKRKVLGDDKASLEEFALRKKKEQDLAREEEKKGMAPVGSLMFAEVERRIDVFLFRCCFAHSIYEARRLVIHGDVMLNGVKHQNANTRLAPGDMVSVNPDAIRFFKPPNGDSWYDVNGYDEMVKKKEAKEAKKAAATKAAEPDPAQPTPAEQAIIDAHLAKEGAATEAPAEETQPSKTDVGLTPFYLPHFASPWLFIPAYIEPCFTTCSAIYVRHPTARPGYSEIPTPYDADGEVVRFAWEWYVERRPRIRTDTQRARMPEDRARAQMEDINEGRKSLRRDVLRKAAQRRI</sequence>
<dbReference type="Pfam" id="PF01479">
    <property type="entry name" value="S4"/>
    <property type="match status" value="1"/>
</dbReference>
<dbReference type="EMBL" id="JABCKI010000116">
    <property type="protein sequence ID" value="KAG5652559.1"/>
    <property type="molecule type" value="Genomic_DNA"/>
</dbReference>
<keyword evidence="4" id="KW-0689">Ribosomal protein</keyword>